<feature type="compositionally biased region" description="Low complexity" evidence="1">
    <location>
        <begin position="346"/>
        <end position="359"/>
    </location>
</feature>
<dbReference type="EMBL" id="KZ559126">
    <property type="protein sequence ID" value="PLB40074.1"/>
    <property type="molecule type" value="Genomic_DNA"/>
</dbReference>
<accession>A0A2I2FHH7</accession>
<dbReference type="RefSeq" id="XP_024674086.1">
    <property type="nucleotide sequence ID" value="XM_024816169.1"/>
</dbReference>
<dbReference type="OrthoDB" id="4506518at2759"/>
<dbReference type="Proteomes" id="UP000234585">
    <property type="component" value="Unassembled WGS sequence"/>
</dbReference>
<protein>
    <recommendedName>
        <fullName evidence="4">Myb-like domain-containing protein</fullName>
    </recommendedName>
</protein>
<feature type="compositionally biased region" description="Low complexity" evidence="1">
    <location>
        <begin position="277"/>
        <end position="287"/>
    </location>
</feature>
<evidence type="ECO:0008006" key="4">
    <source>
        <dbReference type="Google" id="ProtNLM"/>
    </source>
</evidence>
<feature type="region of interest" description="Disordered" evidence="1">
    <location>
        <begin position="243"/>
        <end position="287"/>
    </location>
</feature>
<keyword evidence="3" id="KW-1185">Reference proteome</keyword>
<sequence length="425" mass="45241">MPRSDCWTDEEIARVRRLRAENPRMTWNNIQQAFFHRRTHHALARIYSDSNRGLRGSLAAESGIVADQTAAEGSSSAVPPAVTTAATAGARDAGAGAATAGADDATVGATEPEADSHNGLANEEKEPGSSRQDVTDAESTPGQEGKRRASSSPDGHTGKRVKSAANDSLERAATAESGEGHGPAGSPDTETQEPASPVEQGFRSRGTSEPIPSVEDDLATQSARVAEDVSSVEVIDLVESDVDMDTASESSDSSVWWGQSDDESWRGDSEFSPPPSTSSTSTTPIIPAMHNSHTFSFEAATISFAIGGSIINTQAMTNTMPKPDMRRKIMRELAAYPRTDVTNGGSQATQAPSSSQAQKPKNKKKKTSHSQTAANPEIALPAMWAMIDAQIEQSRMLAAEIRKMRKLTTAILDQASQETQVKREH</sequence>
<proteinExistence type="predicted"/>
<feature type="compositionally biased region" description="Polar residues" evidence="1">
    <location>
        <begin position="129"/>
        <end position="142"/>
    </location>
</feature>
<feature type="compositionally biased region" description="Low complexity" evidence="1">
    <location>
        <begin position="96"/>
        <end position="110"/>
    </location>
</feature>
<evidence type="ECO:0000313" key="2">
    <source>
        <dbReference type="EMBL" id="PLB40074.1"/>
    </source>
</evidence>
<organism evidence="2 3">
    <name type="scientific">Aspergillus candidus</name>
    <dbReference type="NCBI Taxonomy" id="41067"/>
    <lineage>
        <taxon>Eukaryota</taxon>
        <taxon>Fungi</taxon>
        <taxon>Dikarya</taxon>
        <taxon>Ascomycota</taxon>
        <taxon>Pezizomycotina</taxon>
        <taxon>Eurotiomycetes</taxon>
        <taxon>Eurotiomycetidae</taxon>
        <taxon>Eurotiales</taxon>
        <taxon>Aspergillaceae</taxon>
        <taxon>Aspergillus</taxon>
        <taxon>Aspergillus subgen. Circumdati</taxon>
    </lineage>
</organism>
<name>A0A2I2FHH7_ASPCN</name>
<dbReference type="GeneID" id="36523329"/>
<feature type="region of interest" description="Disordered" evidence="1">
    <location>
        <begin position="338"/>
        <end position="376"/>
    </location>
</feature>
<evidence type="ECO:0000256" key="1">
    <source>
        <dbReference type="SAM" id="MobiDB-lite"/>
    </source>
</evidence>
<feature type="region of interest" description="Disordered" evidence="1">
    <location>
        <begin position="96"/>
        <end position="228"/>
    </location>
</feature>
<dbReference type="AlphaFoldDB" id="A0A2I2FHH7"/>
<gene>
    <name evidence="2" type="ORF">BDW47DRAFT_124010</name>
</gene>
<reference evidence="2 3" key="1">
    <citation type="submission" date="2017-12" db="EMBL/GenBank/DDBJ databases">
        <authorList>
            <consortium name="DOE Joint Genome Institute"/>
            <person name="Haridas S."/>
            <person name="Kjaerbolling I."/>
            <person name="Vesth T.C."/>
            <person name="Frisvad J.C."/>
            <person name="Nybo J.L."/>
            <person name="Theobald S."/>
            <person name="Kuo A."/>
            <person name="Bowyer P."/>
            <person name="Matsuda Y."/>
            <person name="Mondo S."/>
            <person name="Lyhne E.K."/>
            <person name="Kogle M.E."/>
            <person name="Clum A."/>
            <person name="Lipzen A."/>
            <person name="Salamov A."/>
            <person name="Ngan C.Y."/>
            <person name="Daum C."/>
            <person name="Chiniquy J."/>
            <person name="Barry K."/>
            <person name="LaButti K."/>
            <person name="Simmons B.A."/>
            <person name="Magnuson J.K."/>
            <person name="Mortensen U.H."/>
            <person name="Larsen T.O."/>
            <person name="Grigoriev I.V."/>
            <person name="Baker S.E."/>
            <person name="Andersen M.R."/>
            <person name="Nordberg H.P."/>
            <person name="Cantor M.N."/>
            <person name="Hua S.X."/>
        </authorList>
    </citation>
    <scope>NUCLEOTIDE SEQUENCE [LARGE SCALE GENOMIC DNA]</scope>
    <source>
        <strain evidence="2 3">CBS 102.13</strain>
    </source>
</reference>
<feature type="compositionally biased region" description="Polar residues" evidence="1">
    <location>
        <begin position="247"/>
        <end position="257"/>
    </location>
</feature>
<evidence type="ECO:0000313" key="3">
    <source>
        <dbReference type="Proteomes" id="UP000234585"/>
    </source>
</evidence>